<feature type="compositionally biased region" description="Basic and acidic residues" evidence="4">
    <location>
        <begin position="470"/>
        <end position="490"/>
    </location>
</feature>
<evidence type="ECO:0000256" key="4">
    <source>
        <dbReference type="SAM" id="MobiDB-lite"/>
    </source>
</evidence>
<dbReference type="Pfam" id="PF12796">
    <property type="entry name" value="Ank_2"/>
    <property type="match status" value="1"/>
</dbReference>
<dbReference type="InterPro" id="IPR002110">
    <property type="entry name" value="Ankyrin_rpt"/>
</dbReference>
<dbReference type="RefSeq" id="WP_145855879.1">
    <property type="nucleotide sequence ID" value="NZ_RPFW01000004.1"/>
</dbReference>
<dbReference type="PROSITE" id="PS50297">
    <property type="entry name" value="ANK_REP_REGION"/>
    <property type="match status" value="1"/>
</dbReference>
<evidence type="ECO:0000256" key="3">
    <source>
        <dbReference type="PROSITE-ProRule" id="PRU00023"/>
    </source>
</evidence>
<protein>
    <submittedName>
        <fullName evidence="5">Ankyrin repeat domain-containing protein</fullName>
    </submittedName>
</protein>
<dbReference type="AlphaFoldDB" id="A0A6P2BVZ9"/>
<comment type="caution">
    <text evidence="5">The sequence shown here is derived from an EMBL/GenBank/DDBJ whole genome shotgun (WGS) entry which is preliminary data.</text>
</comment>
<reference evidence="5 6" key="1">
    <citation type="submission" date="2018-11" db="EMBL/GenBank/DDBJ databases">
        <title>Trebonia kvetii gen.nov., sp.nov., a novel acidophilic actinobacterium, and proposal of the new actinobacterial family Treboniaceae fam. nov.</title>
        <authorList>
            <person name="Rapoport D."/>
            <person name="Sagova-Mareckova M."/>
            <person name="Sedlacek I."/>
            <person name="Provaznik J."/>
            <person name="Kralova S."/>
            <person name="Pavlinic D."/>
            <person name="Benes V."/>
            <person name="Kopecky J."/>
        </authorList>
    </citation>
    <scope>NUCLEOTIDE SEQUENCE [LARGE SCALE GENOMIC DNA]</scope>
    <source>
        <strain evidence="5 6">15Tr583</strain>
    </source>
</reference>
<keyword evidence="2 3" id="KW-0040">ANK repeat</keyword>
<name>A0A6P2BVZ9_9ACTN</name>
<evidence type="ECO:0000256" key="1">
    <source>
        <dbReference type="ARBA" id="ARBA00022737"/>
    </source>
</evidence>
<organism evidence="5 6">
    <name type="scientific">Trebonia kvetii</name>
    <dbReference type="NCBI Taxonomy" id="2480626"/>
    <lineage>
        <taxon>Bacteria</taxon>
        <taxon>Bacillati</taxon>
        <taxon>Actinomycetota</taxon>
        <taxon>Actinomycetes</taxon>
        <taxon>Streptosporangiales</taxon>
        <taxon>Treboniaceae</taxon>
        <taxon>Trebonia</taxon>
    </lineage>
</organism>
<evidence type="ECO:0000313" key="5">
    <source>
        <dbReference type="EMBL" id="TVZ03272.1"/>
    </source>
</evidence>
<sequence>MPEPGPAVEPESEPLDLDEQVVAFCVASVRGWTHEAATMLAETPAIAGHSFATALLLGDAERVRAEIERDPGAATRADPATGWTPLHLVCASRWYRLDSGRTAGLAEAARLLLDAGADPNAPIGGTGRSPFACAAAAASSGTGNEAVIALLLDRGATVTVDDLYMTAFSEDGYRCLGLLLGHAAAVAPDMLHAAGQVLAAPVSAGSVDGVRLLLDAGVDPRHYADDDGEPASAVYAAVHAGCPAELIALFTEHGADPRQPGPDGHTPAWLATVRGRTDLAALLGTDEAAGVSDTARFAGACLSCDRDRATHLVASDPSLIDRMDPGERAALVQAAEAGDESAVALMLELGFPLTARRDDGATALHAAAYAGDAWMVRLLLDRGADIEALDGEWHSPPLDWAVVGSGQRPTTSPRPDWGATVRLLLGAGASTAEITLTPGHPKAPSAEVASLLRAHGVGPSGEDGADGDGGADRDGDGHGGADADGDGGRS</sequence>
<dbReference type="PANTHER" id="PTHR24198:SF165">
    <property type="entry name" value="ANKYRIN REPEAT-CONTAINING PROTEIN-RELATED"/>
    <property type="match status" value="1"/>
</dbReference>
<evidence type="ECO:0000256" key="2">
    <source>
        <dbReference type="ARBA" id="ARBA00023043"/>
    </source>
</evidence>
<dbReference type="PROSITE" id="PS50088">
    <property type="entry name" value="ANK_REPEAT"/>
    <property type="match status" value="1"/>
</dbReference>
<feature type="repeat" description="ANK" evidence="3">
    <location>
        <begin position="359"/>
        <end position="391"/>
    </location>
</feature>
<accession>A0A6P2BVZ9</accession>
<feature type="region of interest" description="Disordered" evidence="4">
    <location>
        <begin position="435"/>
        <end position="490"/>
    </location>
</feature>
<keyword evidence="6" id="KW-1185">Reference proteome</keyword>
<dbReference type="PANTHER" id="PTHR24198">
    <property type="entry name" value="ANKYRIN REPEAT AND PROTEIN KINASE DOMAIN-CONTAINING PROTEIN"/>
    <property type="match status" value="1"/>
</dbReference>
<keyword evidence="1" id="KW-0677">Repeat</keyword>
<dbReference type="SUPFAM" id="SSF48403">
    <property type="entry name" value="Ankyrin repeat"/>
    <property type="match status" value="1"/>
</dbReference>
<dbReference type="Pfam" id="PF00023">
    <property type="entry name" value="Ank"/>
    <property type="match status" value="1"/>
</dbReference>
<dbReference type="Gene3D" id="1.25.40.20">
    <property type="entry name" value="Ankyrin repeat-containing domain"/>
    <property type="match status" value="3"/>
</dbReference>
<gene>
    <name evidence="5" type="ORF">EAS64_22890</name>
</gene>
<evidence type="ECO:0000313" key="6">
    <source>
        <dbReference type="Proteomes" id="UP000460272"/>
    </source>
</evidence>
<proteinExistence type="predicted"/>
<dbReference type="SMART" id="SM00248">
    <property type="entry name" value="ANK"/>
    <property type="match status" value="5"/>
</dbReference>
<dbReference type="EMBL" id="RPFW01000004">
    <property type="protein sequence ID" value="TVZ03272.1"/>
    <property type="molecule type" value="Genomic_DNA"/>
</dbReference>
<dbReference type="OrthoDB" id="928522at2"/>
<dbReference type="Proteomes" id="UP000460272">
    <property type="component" value="Unassembled WGS sequence"/>
</dbReference>
<dbReference type="InterPro" id="IPR036770">
    <property type="entry name" value="Ankyrin_rpt-contain_sf"/>
</dbReference>